<dbReference type="InterPro" id="IPR020084">
    <property type="entry name" value="NUDIX_hydrolase_CS"/>
</dbReference>
<dbReference type="Proteomes" id="UP001595987">
    <property type="component" value="Unassembled WGS sequence"/>
</dbReference>
<evidence type="ECO:0000313" key="3">
    <source>
        <dbReference type="EMBL" id="MFC4652548.1"/>
    </source>
</evidence>
<protein>
    <submittedName>
        <fullName evidence="3">NUDIX domain-containing protein</fullName>
    </submittedName>
</protein>
<dbReference type="SUPFAM" id="SSF55811">
    <property type="entry name" value="Nudix"/>
    <property type="match status" value="1"/>
</dbReference>
<organism evidence="3 4">
    <name type="scientific">Lactococcus nasutitermitis</name>
    <dbReference type="NCBI Taxonomy" id="1652957"/>
    <lineage>
        <taxon>Bacteria</taxon>
        <taxon>Bacillati</taxon>
        <taxon>Bacillota</taxon>
        <taxon>Bacilli</taxon>
        <taxon>Lactobacillales</taxon>
        <taxon>Streptococcaceae</taxon>
        <taxon>Lactococcus</taxon>
    </lineage>
</organism>
<feature type="domain" description="Nudix hydrolase" evidence="2">
    <location>
        <begin position="42"/>
        <end position="168"/>
    </location>
</feature>
<gene>
    <name evidence="3" type="ORF">ACFO26_06465</name>
</gene>
<dbReference type="PROSITE" id="PS00893">
    <property type="entry name" value="NUDIX_BOX"/>
    <property type="match status" value="1"/>
</dbReference>
<reference evidence="4" key="1">
    <citation type="journal article" date="2019" name="Int. J. Syst. Evol. Microbiol.">
        <title>The Global Catalogue of Microorganisms (GCM) 10K type strain sequencing project: providing services to taxonomists for standard genome sequencing and annotation.</title>
        <authorList>
            <consortium name="The Broad Institute Genomics Platform"/>
            <consortium name="The Broad Institute Genome Sequencing Center for Infectious Disease"/>
            <person name="Wu L."/>
            <person name="Ma J."/>
        </authorList>
    </citation>
    <scope>NUCLEOTIDE SEQUENCE [LARGE SCALE GENOMIC DNA]</scope>
    <source>
        <strain evidence="4">CCUG 63287</strain>
    </source>
</reference>
<keyword evidence="4" id="KW-1185">Reference proteome</keyword>
<dbReference type="PROSITE" id="PS51462">
    <property type="entry name" value="NUDIX"/>
    <property type="match status" value="1"/>
</dbReference>
<proteinExistence type="predicted"/>
<dbReference type="InterPro" id="IPR000086">
    <property type="entry name" value="NUDIX_hydrolase_dom"/>
</dbReference>
<comment type="caution">
    <text evidence="3">The sequence shown here is derived from an EMBL/GenBank/DDBJ whole genome shotgun (WGS) entry which is preliminary data.</text>
</comment>
<dbReference type="Pfam" id="PF00293">
    <property type="entry name" value="NUDIX"/>
    <property type="match status" value="1"/>
</dbReference>
<keyword evidence="1" id="KW-0378">Hydrolase</keyword>
<accession>A0ABV9JDE2</accession>
<evidence type="ECO:0000259" key="2">
    <source>
        <dbReference type="PROSITE" id="PS51462"/>
    </source>
</evidence>
<evidence type="ECO:0000313" key="4">
    <source>
        <dbReference type="Proteomes" id="UP001595987"/>
    </source>
</evidence>
<evidence type="ECO:0000256" key="1">
    <source>
        <dbReference type="ARBA" id="ARBA00022801"/>
    </source>
</evidence>
<dbReference type="InterPro" id="IPR015797">
    <property type="entry name" value="NUDIX_hydrolase-like_dom_sf"/>
</dbReference>
<dbReference type="RefSeq" id="WP_213536037.1">
    <property type="nucleotide sequence ID" value="NZ_BOVQ01000005.1"/>
</dbReference>
<dbReference type="Gene3D" id="3.90.79.10">
    <property type="entry name" value="Nucleoside Triphosphate Pyrophosphohydrolase"/>
    <property type="match status" value="1"/>
</dbReference>
<sequence>MNDKLIKQIQGLLAFEDEEKLNKICNILAHTDVELKGKSNPNLQLSASAVVFYGEKMVFIEHPYQLEILLPAGHVELGEEPVETAFREFHEETGFFAENPTRLIDVNLIEIPFNKVKNEQAHLHIDFRYLLTLSPQKSEQEELPYFLLDEQEAPLEFRKYYKYHLSIS</sequence>
<dbReference type="EMBL" id="JBHSGD010000005">
    <property type="protein sequence ID" value="MFC4652548.1"/>
    <property type="molecule type" value="Genomic_DNA"/>
</dbReference>
<name>A0ABV9JDE2_9LACT</name>